<gene>
    <name evidence="6" type="ORF">HNR30_004653</name>
</gene>
<evidence type="ECO:0000313" key="6">
    <source>
        <dbReference type="EMBL" id="MBA2893299.1"/>
    </source>
</evidence>
<evidence type="ECO:0000256" key="3">
    <source>
        <dbReference type="ARBA" id="ARBA00023163"/>
    </source>
</evidence>
<comment type="caution">
    <text evidence="6">The sequence shown here is derived from an EMBL/GenBank/DDBJ whole genome shotgun (WGS) entry which is preliminary data.</text>
</comment>
<keyword evidence="3" id="KW-0804">Transcription</keyword>
<dbReference type="GO" id="GO:0003677">
    <property type="term" value="F:DNA binding"/>
    <property type="evidence" value="ECO:0007669"/>
    <property type="project" value="UniProtKB-KW"/>
</dbReference>
<dbReference type="Proteomes" id="UP000530928">
    <property type="component" value="Unassembled WGS sequence"/>
</dbReference>
<evidence type="ECO:0000256" key="4">
    <source>
        <dbReference type="SAM" id="MobiDB-lite"/>
    </source>
</evidence>
<dbReference type="InterPro" id="IPR036390">
    <property type="entry name" value="WH_DNA-bd_sf"/>
</dbReference>
<dbReference type="Pfam" id="PF12840">
    <property type="entry name" value="HTH_20"/>
    <property type="match status" value="1"/>
</dbReference>
<dbReference type="InterPro" id="IPR001845">
    <property type="entry name" value="HTH_ArsR_DNA-bd_dom"/>
</dbReference>
<dbReference type="InterPro" id="IPR051081">
    <property type="entry name" value="HTH_MetalResp_TranReg"/>
</dbReference>
<evidence type="ECO:0000313" key="7">
    <source>
        <dbReference type="Proteomes" id="UP000530928"/>
    </source>
</evidence>
<feature type="domain" description="HTH arsR-type" evidence="5">
    <location>
        <begin position="12"/>
        <end position="106"/>
    </location>
</feature>
<dbReference type="AlphaFoldDB" id="A0A7W0CLC7"/>
<dbReference type="CDD" id="cd00090">
    <property type="entry name" value="HTH_ARSR"/>
    <property type="match status" value="1"/>
</dbReference>
<dbReference type="InterPro" id="IPR011991">
    <property type="entry name" value="ArsR-like_HTH"/>
</dbReference>
<keyword evidence="7" id="KW-1185">Reference proteome</keyword>
<dbReference type="InterPro" id="IPR036388">
    <property type="entry name" value="WH-like_DNA-bd_sf"/>
</dbReference>
<dbReference type="SUPFAM" id="SSF46785">
    <property type="entry name" value="Winged helix' DNA-binding domain"/>
    <property type="match status" value="1"/>
</dbReference>
<dbReference type="PANTHER" id="PTHR33154">
    <property type="entry name" value="TRANSCRIPTIONAL REGULATOR, ARSR FAMILY"/>
    <property type="match status" value="1"/>
</dbReference>
<keyword evidence="2 6" id="KW-0238">DNA-binding</keyword>
<accession>A0A7W0CLC7</accession>
<organism evidence="6 7">
    <name type="scientific">Nonomuraea soli</name>
    <dbReference type="NCBI Taxonomy" id="1032476"/>
    <lineage>
        <taxon>Bacteria</taxon>
        <taxon>Bacillati</taxon>
        <taxon>Actinomycetota</taxon>
        <taxon>Actinomycetes</taxon>
        <taxon>Streptosporangiales</taxon>
        <taxon>Streptosporangiaceae</taxon>
        <taxon>Nonomuraea</taxon>
    </lineage>
</organism>
<evidence type="ECO:0000259" key="5">
    <source>
        <dbReference type="SMART" id="SM00418"/>
    </source>
</evidence>
<proteinExistence type="predicted"/>
<keyword evidence="1" id="KW-0805">Transcription regulation</keyword>
<sequence>MTERHQPLSDPKAMRALAHPARLAMLNHLAVVGTATATELAEVVGVSPSAASYHMRMLEKYGFAADAPARSDGRERVWKHHSAGITLSHEPGEPGETRAARDLLVDAIWSDAEREARRALAQVEQTSEEWRGATVFARSTLIVTAEELKGLTEEIEKLVEPFLAKHRQGGKRPEGAQVAEAQYRLFPRAERRTPGLPTEDHDARVAGEEA</sequence>
<dbReference type="Gene3D" id="1.10.10.10">
    <property type="entry name" value="Winged helix-like DNA-binding domain superfamily/Winged helix DNA-binding domain"/>
    <property type="match status" value="1"/>
</dbReference>
<dbReference type="EMBL" id="JACDUR010000004">
    <property type="protein sequence ID" value="MBA2893299.1"/>
    <property type="molecule type" value="Genomic_DNA"/>
</dbReference>
<dbReference type="SMART" id="SM00418">
    <property type="entry name" value="HTH_ARSR"/>
    <property type="match status" value="1"/>
</dbReference>
<dbReference type="GO" id="GO:0003700">
    <property type="term" value="F:DNA-binding transcription factor activity"/>
    <property type="evidence" value="ECO:0007669"/>
    <property type="project" value="InterPro"/>
</dbReference>
<evidence type="ECO:0000256" key="1">
    <source>
        <dbReference type="ARBA" id="ARBA00023015"/>
    </source>
</evidence>
<protein>
    <submittedName>
        <fullName evidence="6">DNA-binding transcriptional ArsR family regulator</fullName>
    </submittedName>
</protein>
<feature type="compositionally biased region" description="Basic and acidic residues" evidence="4">
    <location>
        <begin position="187"/>
        <end position="210"/>
    </location>
</feature>
<reference evidence="6 7" key="1">
    <citation type="submission" date="2020-07" db="EMBL/GenBank/DDBJ databases">
        <title>Genomic Encyclopedia of Type Strains, Phase IV (KMG-IV): sequencing the most valuable type-strain genomes for metagenomic binning, comparative biology and taxonomic classification.</title>
        <authorList>
            <person name="Goeker M."/>
        </authorList>
    </citation>
    <scope>NUCLEOTIDE SEQUENCE [LARGE SCALE GENOMIC DNA]</scope>
    <source>
        <strain evidence="6 7">DSM 45533</strain>
    </source>
</reference>
<feature type="region of interest" description="Disordered" evidence="4">
    <location>
        <begin position="186"/>
        <end position="210"/>
    </location>
</feature>
<evidence type="ECO:0000256" key="2">
    <source>
        <dbReference type="ARBA" id="ARBA00023125"/>
    </source>
</evidence>
<dbReference type="RefSeq" id="WP_181612008.1">
    <property type="nucleotide sequence ID" value="NZ_BAABAM010000003.1"/>
</dbReference>
<dbReference type="PANTHER" id="PTHR33154:SF15">
    <property type="entry name" value="REGULATORY PROTEIN ARSR"/>
    <property type="match status" value="1"/>
</dbReference>
<name>A0A7W0CLC7_9ACTN</name>